<dbReference type="AlphaFoldDB" id="A0A0F9K5J2"/>
<accession>A0A0F9K5J2</accession>
<name>A0A0F9K5J2_9ZZZZ</name>
<sequence length="43" mass="4951">MTTQQCNKCHKRFNVLVKGVCANCNPEAWAKYHNNLTGKSRKK</sequence>
<reference evidence="1" key="1">
    <citation type="journal article" date="2015" name="Nature">
        <title>Complex archaea that bridge the gap between prokaryotes and eukaryotes.</title>
        <authorList>
            <person name="Spang A."/>
            <person name="Saw J.H."/>
            <person name="Jorgensen S.L."/>
            <person name="Zaremba-Niedzwiedzka K."/>
            <person name="Martijn J."/>
            <person name="Lind A.E."/>
            <person name="van Eijk R."/>
            <person name="Schleper C."/>
            <person name="Guy L."/>
            <person name="Ettema T.J."/>
        </authorList>
    </citation>
    <scope>NUCLEOTIDE SEQUENCE</scope>
</reference>
<protein>
    <submittedName>
        <fullName evidence="1">Uncharacterized protein</fullName>
    </submittedName>
</protein>
<evidence type="ECO:0000313" key="1">
    <source>
        <dbReference type="EMBL" id="KKM17378.1"/>
    </source>
</evidence>
<dbReference type="EMBL" id="LAZR01014465">
    <property type="protein sequence ID" value="KKM17378.1"/>
    <property type="molecule type" value="Genomic_DNA"/>
</dbReference>
<comment type="caution">
    <text evidence="1">The sequence shown here is derived from an EMBL/GenBank/DDBJ whole genome shotgun (WGS) entry which is preliminary data.</text>
</comment>
<gene>
    <name evidence="1" type="ORF">LCGC14_1676360</name>
</gene>
<organism evidence="1">
    <name type="scientific">marine sediment metagenome</name>
    <dbReference type="NCBI Taxonomy" id="412755"/>
    <lineage>
        <taxon>unclassified sequences</taxon>
        <taxon>metagenomes</taxon>
        <taxon>ecological metagenomes</taxon>
    </lineage>
</organism>
<proteinExistence type="predicted"/>